<comment type="caution">
    <text evidence="2">The sequence shown here is derived from an EMBL/GenBank/DDBJ whole genome shotgun (WGS) entry which is preliminary data.</text>
</comment>
<accession>A0ABQ9YIZ3</accession>
<organism evidence="2 3">
    <name type="scientific">Blattamonas nauphoetae</name>
    <dbReference type="NCBI Taxonomy" id="2049346"/>
    <lineage>
        <taxon>Eukaryota</taxon>
        <taxon>Metamonada</taxon>
        <taxon>Preaxostyla</taxon>
        <taxon>Oxymonadida</taxon>
        <taxon>Blattamonas</taxon>
    </lineage>
</organism>
<dbReference type="EMBL" id="JARBJD010000005">
    <property type="protein sequence ID" value="KAK2963698.1"/>
    <property type="molecule type" value="Genomic_DNA"/>
</dbReference>
<evidence type="ECO:0000313" key="2">
    <source>
        <dbReference type="EMBL" id="KAK2963698.1"/>
    </source>
</evidence>
<evidence type="ECO:0000313" key="3">
    <source>
        <dbReference type="Proteomes" id="UP001281761"/>
    </source>
</evidence>
<keyword evidence="3" id="KW-1185">Reference proteome</keyword>
<protein>
    <submittedName>
        <fullName evidence="2">Uncharacterized protein</fullName>
    </submittedName>
</protein>
<gene>
    <name evidence="2" type="ORF">BLNAU_1263</name>
</gene>
<reference evidence="2 3" key="1">
    <citation type="journal article" date="2022" name="bioRxiv">
        <title>Genomics of Preaxostyla Flagellates Illuminates Evolutionary Transitions and the Path Towards Mitochondrial Loss.</title>
        <authorList>
            <person name="Novak L.V.F."/>
            <person name="Treitli S.C."/>
            <person name="Pyrih J."/>
            <person name="Halakuc P."/>
            <person name="Pipaliya S.V."/>
            <person name="Vacek V."/>
            <person name="Brzon O."/>
            <person name="Soukal P."/>
            <person name="Eme L."/>
            <person name="Dacks J.B."/>
            <person name="Karnkowska A."/>
            <person name="Elias M."/>
            <person name="Hampl V."/>
        </authorList>
    </citation>
    <scope>NUCLEOTIDE SEQUENCE [LARGE SCALE GENOMIC DNA]</scope>
    <source>
        <strain evidence="2">NAU3</strain>
        <tissue evidence="2">Gut</tissue>
    </source>
</reference>
<sequence length="157" mass="17032">MDFVYNREAKTDIRDQSNHLVIHGLPLPSPADGFHSPRPQMASAPRPQLASAPSLEIGFHSLALTRNALPPLQTQCSPLPFKRNALPSFKRNALPSPSNAMLSPPLQTQCSPLPFKRNALPSPSNAMLSLSFKRNALPSPLNAMLSPPLQTQCSPPL</sequence>
<feature type="region of interest" description="Disordered" evidence="1">
    <location>
        <begin position="31"/>
        <end position="50"/>
    </location>
</feature>
<evidence type="ECO:0000256" key="1">
    <source>
        <dbReference type="SAM" id="MobiDB-lite"/>
    </source>
</evidence>
<proteinExistence type="predicted"/>
<dbReference type="Proteomes" id="UP001281761">
    <property type="component" value="Unassembled WGS sequence"/>
</dbReference>
<name>A0ABQ9YIZ3_9EUKA</name>